<evidence type="ECO:0000313" key="3">
    <source>
        <dbReference type="Proteomes" id="UP000241803"/>
    </source>
</evidence>
<dbReference type="RefSeq" id="WP_107252898.1">
    <property type="nucleotide sequence ID" value="NZ_PYOC01000002.1"/>
</dbReference>
<protein>
    <recommendedName>
        <fullName evidence="4">DUF1496 domain-containing protein</fullName>
    </recommendedName>
</protein>
<keyword evidence="3" id="KW-1185">Reference proteome</keyword>
<evidence type="ECO:0008006" key="4">
    <source>
        <dbReference type="Google" id="ProtNLM"/>
    </source>
</evidence>
<comment type="caution">
    <text evidence="2">The sequence shown here is derived from an EMBL/GenBank/DDBJ whole genome shotgun (WGS) entry which is preliminary data.</text>
</comment>
<name>A0A2T3LAF3_9GAMM</name>
<organism evidence="2 3">
    <name type="scientific">Photobacterium indicum</name>
    <dbReference type="NCBI Taxonomy" id="81447"/>
    <lineage>
        <taxon>Bacteria</taxon>
        <taxon>Pseudomonadati</taxon>
        <taxon>Pseudomonadota</taxon>
        <taxon>Gammaproteobacteria</taxon>
        <taxon>Vibrionales</taxon>
        <taxon>Vibrionaceae</taxon>
        <taxon>Photobacterium</taxon>
    </lineage>
</organism>
<reference evidence="2 3" key="1">
    <citation type="submission" date="2018-03" db="EMBL/GenBank/DDBJ databases">
        <title>Whole genome sequencing of Histamine producing bacteria.</title>
        <authorList>
            <person name="Butler K."/>
        </authorList>
    </citation>
    <scope>NUCLEOTIDE SEQUENCE [LARGE SCALE GENOMIC DNA]</scope>
    <source>
        <strain evidence="2 3">ATCC 19614</strain>
    </source>
</reference>
<accession>A0A2T3LAF3</accession>
<dbReference type="AlphaFoldDB" id="A0A2T3LAF3"/>
<keyword evidence="1" id="KW-0732">Signal</keyword>
<evidence type="ECO:0000313" key="2">
    <source>
        <dbReference type="EMBL" id="PSV48291.1"/>
    </source>
</evidence>
<proteinExistence type="predicted"/>
<feature type="chain" id="PRO_5015753638" description="DUF1496 domain-containing protein" evidence="1">
    <location>
        <begin position="19"/>
        <end position="61"/>
    </location>
</feature>
<sequence>MKKSLILLCFFFSSFTYANFSGGSTVTVPHIVCMQDGKMLGTTAMPITECNELKAEQANKK</sequence>
<gene>
    <name evidence="2" type="ORF">C9J47_07120</name>
</gene>
<evidence type="ECO:0000256" key="1">
    <source>
        <dbReference type="SAM" id="SignalP"/>
    </source>
</evidence>
<dbReference type="Proteomes" id="UP000241803">
    <property type="component" value="Unassembled WGS sequence"/>
</dbReference>
<dbReference type="EMBL" id="PYOC01000002">
    <property type="protein sequence ID" value="PSV48291.1"/>
    <property type="molecule type" value="Genomic_DNA"/>
</dbReference>
<feature type="signal peptide" evidence="1">
    <location>
        <begin position="1"/>
        <end position="18"/>
    </location>
</feature>